<gene>
    <name evidence="2" type="ORF">TOPH_01209</name>
</gene>
<comment type="caution">
    <text evidence="2">The sequence shown here is derived from an EMBL/GenBank/DDBJ whole genome shotgun (WGS) entry which is preliminary data.</text>
</comment>
<protein>
    <submittedName>
        <fullName evidence="2">Carboxypeptidase Y-like protein A</fullName>
    </submittedName>
</protein>
<organism evidence="2 3">
    <name type="scientific">Tolypocladium ophioglossoides (strain CBS 100239)</name>
    <name type="common">Snaketongue truffleclub</name>
    <name type="synonym">Elaphocordyceps ophioglossoides</name>
    <dbReference type="NCBI Taxonomy" id="1163406"/>
    <lineage>
        <taxon>Eukaryota</taxon>
        <taxon>Fungi</taxon>
        <taxon>Dikarya</taxon>
        <taxon>Ascomycota</taxon>
        <taxon>Pezizomycotina</taxon>
        <taxon>Sordariomycetes</taxon>
        <taxon>Hypocreomycetidae</taxon>
        <taxon>Hypocreales</taxon>
        <taxon>Ophiocordycipitaceae</taxon>
        <taxon>Tolypocladium</taxon>
    </lineage>
</organism>
<evidence type="ECO:0000256" key="1">
    <source>
        <dbReference type="SAM" id="SignalP"/>
    </source>
</evidence>
<feature type="chain" id="PRO_5005545137" evidence="1">
    <location>
        <begin position="20"/>
        <end position="115"/>
    </location>
</feature>
<keyword evidence="3" id="KW-1185">Reference proteome</keyword>
<keyword evidence="1" id="KW-0732">Signal</keyword>
<proteinExistence type="predicted"/>
<sequence>MRISISALILAVAASSVVALQDQAITGVTSGPNPKNILRKPDSHWDHVIKGADVQQGGPQGGAFRRLDGKLANYNLRAKAVDPSSLGVDTVKQYSGYLDDQEQDKHLFYCKQPAP</sequence>
<keyword evidence="2" id="KW-0645">Protease</keyword>
<dbReference type="AlphaFoldDB" id="A0A0L0NJ67"/>
<keyword evidence="2" id="KW-0378">Hydrolase</keyword>
<dbReference type="EMBL" id="LFRF01000002">
    <property type="protein sequence ID" value="KND94069.1"/>
    <property type="molecule type" value="Genomic_DNA"/>
</dbReference>
<dbReference type="GO" id="GO:0004180">
    <property type="term" value="F:carboxypeptidase activity"/>
    <property type="evidence" value="ECO:0007669"/>
    <property type="project" value="UniProtKB-KW"/>
</dbReference>
<keyword evidence="2" id="KW-0121">Carboxypeptidase</keyword>
<evidence type="ECO:0000313" key="3">
    <source>
        <dbReference type="Proteomes" id="UP000036947"/>
    </source>
</evidence>
<reference evidence="2 3" key="1">
    <citation type="journal article" date="2015" name="BMC Genomics">
        <title>The genome of the truffle-parasite Tolypocladium ophioglossoides and the evolution of antifungal peptaibiotics.</title>
        <authorList>
            <person name="Quandt C.A."/>
            <person name="Bushley K.E."/>
            <person name="Spatafora J.W."/>
        </authorList>
    </citation>
    <scope>NUCLEOTIDE SEQUENCE [LARGE SCALE GENOMIC DNA]</scope>
    <source>
        <strain evidence="2 3">CBS 100239</strain>
    </source>
</reference>
<feature type="signal peptide" evidence="1">
    <location>
        <begin position="1"/>
        <end position="19"/>
    </location>
</feature>
<dbReference type="Proteomes" id="UP000036947">
    <property type="component" value="Unassembled WGS sequence"/>
</dbReference>
<dbReference type="OrthoDB" id="443318at2759"/>
<accession>A0A0L0NJ67</accession>
<name>A0A0L0NJ67_TOLOC</name>
<dbReference type="STRING" id="1163406.A0A0L0NJ67"/>
<evidence type="ECO:0000313" key="2">
    <source>
        <dbReference type="EMBL" id="KND94069.1"/>
    </source>
</evidence>